<dbReference type="InterPro" id="IPR017850">
    <property type="entry name" value="Alkaline_phosphatase_core_sf"/>
</dbReference>
<evidence type="ECO:0000313" key="4">
    <source>
        <dbReference type="EMBL" id="MDQ0390411.1"/>
    </source>
</evidence>
<feature type="signal peptide" evidence="3">
    <location>
        <begin position="1"/>
        <end position="23"/>
    </location>
</feature>
<evidence type="ECO:0000313" key="5">
    <source>
        <dbReference type="Proteomes" id="UP001237448"/>
    </source>
</evidence>
<name>A0ABU0F777_9HYPH</name>
<dbReference type="InterPro" id="IPR001952">
    <property type="entry name" value="Alkaline_phosphatase"/>
</dbReference>
<dbReference type="Pfam" id="PF00245">
    <property type="entry name" value="Alk_phosphatase"/>
    <property type="match status" value="1"/>
</dbReference>
<evidence type="ECO:0000256" key="3">
    <source>
        <dbReference type="SAM" id="SignalP"/>
    </source>
</evidence>
<reference evidence="4 5" key="1">
    <citation type="submission" date="2023-07" db="EMBL/GenBank/DDBJ databases">
        <title>Genomic Encyclopedia of Type Strains, Phase IV (KMG-IV): sequencing the most valuable type-strain genomes for metagenomic binning, comparative biology and taxonomic classification.</title>
        <authorList>
            <person name="Goeker M."/>
        </authorList>
    </citation>
    <scope>NUCLEOTIDE SEQUENCE [LARGE SCALE GENOMIC DNA]</scope>
    <source>
        <strain evidence="4 5">DSM 5896</strain>
    </source>
</reference>
<keyword evidence="3" id="KW-0732">Signal</keyword>
<protein>
    <submittedName>
        <fullName evidence="4">Alkaline phosphatase</fullName>
        <ecNumber evidence="4">3.1.3.1</ecNumber>
    </submittedName>
</protein>
<gene>
    <name evidence="4" type="ORF">J3R73_000203</name>
</gene>
<keyword evidence="4" id="KW-0378">Hydrolase</keyword>
<keyword evidence="1" id="KW-0597">Phosphoprotein</keyword>
<dbReference type="SUPFAM" id="SSF53649">
    <property type="entry name" value="Alkaline phosphatase-like"/>
    <property type="match status" value="1"/>
</dbReference>
<evidence type="ECO:0000256" key="2">
    <source>
        <dbReference type="RuleBase" id="RU003946"/>
    </source>
</evidence>
<dbReference type="PANTHER" id="PTHR11596:SF5">
    <property type="entry name" value="ALKALINE PHOSPHATASE"/>
    <property type="match status" value="1"/>
</dbReference>
<proteinExistence type="inferred from homology"/>
<keyword evidence="5" id="KW-1185">Reference proteome</keyword>
<comment type="caution">
    <text evidence="4">The sequence shown here is derived from an EMBL/GenBank/DDBJ whole genome shotgun (WGS) entry which is preliminary data.</text>
</comment>
<feature type="chain" id="PRO_5046391811" evidence="3">
    <location>
        <begin position="24"/>
        <end position="476"/>
    </location>
</feature>
<dbReference type="EMBL" id="JAUSVK010000001">
    <property type="protein sequence ID" value="MDQ0390411.1"/>
    <property type="molecule type" value="Genomic_DNA"/>
</dbReference>
<dbReference type="RefSeq" id="WP_307421598.1">
    <property type="nucleotide sequence ID" value="NZ_JAUSVK010000001.1"/>
</dbReference>
<evidence type="ECO:0000256" key="1">
    <source>
        <dbReference type="ARBA" id="ARBA00022553"/>
    </source>
</evidence>
<organism evidence="4 5">
    <name type="scientific">Labrys monachus</name>
    <dbReference type="NCBI Taxonomy" id="217067"/>
    <lineage>
        <taxon>Bacteria</taxon>
        <taxon>Pseudomonadati</taxon>
        <taxon>Pseudomonadota</taxon>
        <taxon>Alphaproteobacteria</taxon>
        <taxon>Hyphomicrobiales</taxon>
        <taxon>Xanthobacteraceae</taxon>
        <taxon>Labrys</taxon>
    </lineage>
</organism>
<comment type="similarity">
    <text evidence="2">Belongs to the alkaline phosphatase family.</text>
</comment>
<dbReference type="PANTHER" id="PTHR11596">
    <property type="entry name" value="ALKALINE PHOSPHATASE"/>
    <property type="match status" value="1"/>
</dbReference>
<dbReference type="Gene3D" id="3.40.720.10">
    <property type="entry name" value="Alkaline Phosphatase, subunit A"/>
    <property type="match status" value="2"/>
</dbReference>
<dbReference type="SMART" id="SM00098">
    <property type="entry name" value="alkPPc"/>
    <property type="match status" value="1"/>
</dbReference>
<dbReference type="Proteomes" id="UP001237448">
    <property type="component" value="Unassembled WGS sequence"/>
</dbReference>
<sequence>MHLVKPALIALVVGSALAPAGFAAEGATKNVIVLITDGASLNTWRAASYYRHGGLGHEAYDDFDVQLFLSTYPLNTAKEPTGSNFGAITFESSAIWNAAPVDTIAKGTVANYPGYFAGYDYLRKDPTDSAAAVTALATGHKTYNNAINWSNTDTRLKNIGEYAVESGRALGVVTTVQWSHATPAGFLAHNRSRNDYVGIAKEAVESGLASVIMGSGHPYFDKNGKPMEPKADKAFQYVGGRDTWEKLKSGATPYKLISTKADFEALAKGTLDLAGKTKVLGTVENSDTTQFNRAGVAAGDLLPNQPDLATMTRGALEIIAMDPDGFFLMVEGGAVDWAAHANNLPRIIEEQVDFNRTVEAVVDWVGKKSSWNDTLVIVTTDHGNGMLLGPDSNKVAFSGIVNQGAGALPLVRWHTDGHTRELVPVYAKGKGADFFVSVAKKEPGLAVYDVPAAAQAYADNTDVFRASAKALGVKVD</sequence>
<dbReference type="CDD" id="cd16012">
    <property type="entry name" value="ALP"/>
    <property type="match status" value="1"/>
</dbReference>
<dbReference type="GO" id="GO:0004035">
    <property type="term" value="F:alkaline phosphatase activity"/>
    <property type="evidence" value="ECO:0007669"/>
    <property type="project" value="UniProtKB-EC"/>
</dbReference>
<dbReference type="PRINTS" id="PR00113">
    <property type="entry name" value="ALKPHPHTASE"/>
</dbReference>
<accession>A0ABU0F777</accession>
<dbReference type="EC" id="3.1.3.1" evidence="4"/>